<keyword evidence="2" id="KW-1185">Reference proteome</keyword>
<evidence type="ECO:0000313" key="1">
    <source>
        <dbReference type="EMBL" id="KAK1858055.1"/>
    </source>
</evidence>
<dbReference type="EMBL" id="CM020618">
    <property type="protein sequence ID" value="KAK1858055.1"/>
    <property type="molecule type" value="Genomic_DNA"/>
</dbReference>
<reference evidence="1" key="1">
    <citation type="submission" date="2019-11" db="EMBL/GenBank/DDBJ databases">
        <title>Nori genome reveals adaptations in red seaweeds to the harsh intertidal environment.</title>
        <authorList>
            <person name="Wang D."/>
            <person name="Mao Y."/>
        </authorList>
    </citation>
    <scope>NUCLEOTIDE SEQUENCE</scope>
    <source>
        <tissue evidence="1">Gametophyte</tissue>
    </source>
</reference>
<evidence type="ECO:0000313" key="2">
    <source>
        <dbReference type="Proteomes" id="UP000798662"/>
    </source>
</evidence>
<protein>
    <submittedName>
        <fullName evidence="1">Uncharacterized protein</fullName>
    </submittedName>
</protein>
<gene>
    <name evidence="1" type="ORF">I4F81_000669</name>
</gene>
<name>A0ACC3BJA8_PYRYE</name>
<dbReference type="Proteomes" id="UP000798662">
    <property type="component" value="Chromosome 1"/>
</dbReference>
<accession>A0ACC3BJA8</accession>
<sequence>MASVNAKKTLRLDPLGTGDKADVMEITPLGAGGEVGRSCCVLRFRGKMIMFDCGVHPAYSGLASLPFFDPVDLDEVDILLATHFHLDHAAALPYLMEKTNFNPKARVFMTHPTKAIYKTLMSDFVRVSHHSADDNLYSEADVLRTMPRIESIDYHQEVSVDGIRFWAYNAGHVLGAAMFMVEIAGVRVLYTGDFSREEDRHLKSAEVPPTRPDVLIVESTYGVQVHEPRRVREARFTQRVASVVRRGGRVLMPVFALGRAQELLLILDEFWEANPDIQDVPIYYASALAKRCMSVYQTYINMMNDAVRRRYDVGNPFAFKYVSSLRSIDDLDDRNPCVVMASPGMLQSGLSRALFERWCPDKRSGLILSGYSVEGTLAKHVLTEPQSITRMDGKEVPLRCSVDYITFSAHSDFLQTSSFIDACQPGNIVLVHGSSEEMSRLRMALDQRYNRGPPERRIALFTPKNSHTVALAFRGATIAKAIGVLPKHAPADGTRVSGVMVRKDFTHTLMAPDDLQRYTRLGLSHIRQRLVLPLAVPMGELARELAKLFENVVASSRSGVGSGVDCLGGASGSGGGGGSGWDEAKPAGTLGGVSPSGPPAVNRIVVVSAVTLMEERDTGGHKVVMSWQADNSTDMVADAIAALVLRAAVAGGIGVGGGRPPGAPAPLAIEAPNTPVPGSAPRPLVSPAPSKTSEPPAVAGVKRTVDGTPVSALAPNGKGSSPAESTAGSGQALVKAEALPILDPPIPPGVTADASIPAVASAAAAATAVAMTSAATPGPCSPAPPAHVHGGAPHLLDDDFVDAALAVTRRLLSARFGPIQLSRRRPTVSRLVVDLHAVTVDHATGRVACVSAVVRERVRLALRRIQAAVLPIPDYYCPCCADCIPDDGAGGGGGAASKVEAGVKREPPPGEMLNGPGDAAKTAIATGDRG</sequence>
<comment type="caution">
    <text evidence="1">The sequence shown here is derived from an EMBL/GenBank/DDBJ whole genome shotgun (WGS) entry which is preliminary data.</text>
</comment>
<organism evidence="1 2">
    <name type="scientific">Pyropia yezoensis</name>
    <name type="common">Susabi-nori</name>
    <name type="synonym">Porphyra yezoensis</name>
    <dbReference type="NCBI Taxonomy" id="2788"/>
    <lineage>
        <taxon>Eukaryota</taxon>
        <taxon>Rhodophyta</taxon>
        <taxon>Bangiophyceae</taxon>
        <taxon>Bangiales</taxon>
        <taxon>Bangiaceae</taxon>
        <taxon>Pyropia</taxon>
    </lineage>
</organism>
<proteinExistence type="predicted"/>